<dbReference type="AlphaFoldDB" id="A0A2Z6MSS3"/>
<keyword evidence="3" id="KW-1185">Reference proteome</keyword>
<dbReference type="Proteomes" id="UP000242715">
    <property type="component" value="Unassembled WGS sequence"/>
</dbReference>
<accession>A0A2Z6MSS3</accession>
<organism evidence="2 3">
    <name type="scientific">Trifolium subterraneum</name>
    <name type="common">Subterranean clover</name>
    <dbReference type="NCBI Taxonomy" id="3900"/>
    <lineage>
        <taxon>Eukaryota</taxon>
        <taxon>Viridiplantae</taxon>
        <taxon>Streptophyta</taxon>
        <taxon>Embryophyta</taxon>
        <taxon>Tracheophyta</taxon>
        <taxon>Spermatophyta</taxon>
        <taxon>Magnoliopsida</taxon>
        <taxon>eudicotyledons</taxon>
        <taxon>Gunneridae</taxon>
        <taxon>Pentapetalae</taxon>
        <taxon>rosids</taxon>
        <taxon>fabids</taxon>
        <taxon>Fabales</taxon>
        <taxon>Fabaceae</taxon>
        <taxon>Papilionoideae</taxon>
        <taxon>50 kb inversion clade</taxon>
        <taxon>NPAAA clade</taxon>
        <taxon>Hologalegina</taxon>
        <taxon>IRL clade</taxon>
        <taxon>Trifolieae</taxon>
        <taxon>Trifolium</taxon>
    </lineage>
</organism>
<dbReference type="EMBL" id="DF973196">
    <property type="protein sequence ID" value="GAU19235.1"/>
    <property type="molecule type" value="Genomic_DNA"/>
</dbReference>
<evidence type="ECO:0000313" key="2">
    <source>
        <dbReference type="EMBL" id="GAU19235.1"/>
    </source>
</evidence>
<evidence type="ECO:0000256" key="1">
    <source>
        <dbReference type="SAM" id="MobiDB-lite"/>
    </source>
</evidence>
<feature type="non-terminal residue" evidence="2">
    <location>
        <position position="1"/>
    </location>
</feature>
<feature type="compositionally biased region" description="Polar residues" evidence="1">
    <location>
        <begin position="96"/>
        <end position="105"/>
    </location>
</feature>
<feature type="compositionally biased region" description="Basic residues" evidence="1">
    <location>
        <begin position="72"/>
        <end position="87"/>
    </location>
</feature>
<feature type="compositionally biased region" description="Polar residues" evidence="1">
    <location>
        <begin position="114"/>
        <end position="128"/>
    </location>
</feature>
<gene>
    <name evidence="2" type="ORF">TSUD_199160</name>
</gene>
<reference evidence="3" key="1">
    <citation type="journal article" date="2017" name="Front. Plant Sci.">
        <title>Climate Clever Clovers: New Paradigm to Reduce the Environmental Footprint of Ruminants by Breeding Low Methanogenic Forages Utilizing Haplotype Variation.</title>
        <authorList>
            <person name="Kaur P."/>
            <person name="Appels R."/>
            <person name="Bayer P.E."/>
            <person name="Keeble-Gagnere G."/>
            <person name="Wang J."/>
            <person name="Hirakawa H."/>
            <person name="Shirasawa K."/>
            <person name="Vercoe P."/>
            <person name="Stefanova K."/>
            <person name="Durmic Z."/>
            <person name="Nichols P."/>
            <person name="Revell C."/>
            <person name="Isobe S.N."/>
            <person name="Edwards D."/>
            <person name="Erskine W."/>
        </authorList>
    </citation>
    <scope>NUCLEOTIDE SEQUENCE [LARGE SCALE GENOMIC DNA]</scope>
    <source>
        <strain evidence="3">cv. Daliak</strain>
    </source>
</reference>
<proteinExistence type="predicted"/>
<name>A0A2Z6MSS3_TRISU</name>
<feature type="region of interest" description="Disordered" evidence="1">
    <location>
        <begin position="67"/>
        <end position="128"/>
    </location>
</feature>
<protein>
    <submittedName>
        <fullName evidence="2">Uncharacterized protein</fullName>
    </submittedName>
</protein>
<sequence length="128" mass="14376">ILTLGGNKERLQRSHQALQNEVHINKVSKMRGRRKASRYPGTLARASCYHIFETCWSALLGEQVLPQLNNKNKQRSRRGSKTNKLHRQMSALPHRNSPSKQSNAPLQGIFLFQEPNQRASASSSGATS</sequence>
<evidence type="ECO:0000313" key="3">
    <source>
        <dbReference type="Proteomes" id="UP000242715"/>
    </source>
</evidence>